<dbReference type="PROSITE" id="PS51257">
    <property type="entry name" value="PROKAR_LIPOPROTEIN"/>
    <property type="match status" value="1"/>
</dbReference>
<dbReference type="Proteomes" id="UP000184232">
    <property type="component" value="Unassembled WGS sequence"/>
</dbReference>
<dbReference type="Gene3D" id="2.160.20.120">
    <property type="match status" value="1"/>
</dbReference>
<evidence type="ECO:0000313" key="2">
    <source>
        <dbReference type="EMBL" id="SHI87989.1"/>
    </source>
</evidence>
<dbReference type="Pfam" id="PF10988">
    <property type="entry name" value="DUF2807"/>
    <property type="match status" value="1"/>
</dbReference>
<keyword evidence="3" id="KW-1185">Reference proteome</keyword>
<reference evidence="2 3" key="1">
    <citation type="submission" date="2016-11" db="EMBL/GenBank/DDBJ databases">
        <authorList>
            <person name="Jaros S."/>
            <person name="Januszkiewicz K."/>
            <person name="Wedrychowicz H."/>
        </authorList>
    </citation>
    <scope>NUCLEOTIDE SEQUENCE [LARGE SCALE GENOMIC DNA]</scope>
    <source>
        <strain evidence="2 3">DSM 22807</strain>
    </source>
</reference>
<dbReference type="OrthoDB" id="1466971at2"/>
<gene>
    <name evidence="2" type="ORF">SAMN05444337_1015</name>
</gene>
<organism evidence="2 3">
    <name type="scientific">Flavobacterium haoranii</name>
    <dbReference type="NCBI Taxonomy" id="683124"/>
    <lineage>
        <taxon>Bacteria</taxon>
        <taxon>Pseudomonadati</taxon>
        <taxon>Bacteroidota</taxon>
        <taxon>Flavobacteriia</taxon>
        <taxon>Flavobacteriales</taxon>
        <taxon>Flavobacteriaceae</taxon>
        <taxon>Flavobacterium</taxon>
    </lineage>
</organism>
<evidence type="ECO:0000259" key="1">
    <source>
        <dbReference type="Pfam" id="PF10988"/>
    </source>
</evidence>
<dbReference type="RefSeq" id="WP_072782378.1">
    <property type="nucleotide sequence ID" value="NZ_CP045292.1"/>
</dbReference>
<dbReference type="EMBL" id="FQZH01000001">
    <property type="protein sequence ID" value="SHI87989.1"/>
    <property type="molecule type" value="Genomic_DNA"/>
</dbReference>
<accession>A0A1M6ERJ0</accession>
<proteinExistence type="predicted"/>
<evidence type="ECO:0000313" key="3">
    <source>
        <dbReference type="Proteomes" id="UP000184232"/>
    </source>
</evidence>
<dbReference type="InterPro" id="IPR021255">
    <property type="entry name" value="DUF2807"/>
</dbReference>
<feature type="domain" description="Putative auto-transporter adhesin head GIN" evidence="1">
    <location>
        <begin position="38"/>
        <end position="230"/>
    </location>
</feature>
<dbReference type="STRING" id="683124.SAMN05444337_1015"/>
<dbReference type="AlphaFoldDB" id="A0A1M6ERJ0"/>
<protein>
    <submittedName>
        <fullName evidence="2">Putative auto-transporter adhesin, head GIN domain</fullName>
    </submittedName>
</protein>
<name>A0A1M6ERJ0_9FLAO</name>
<sequence length="248" mass="27574">MNKIVYILLFIITTSCGISEDCLSGNGSKVMVNYPLEGFTKVKVYSGVGLVVKEGPSYDVRIETRDNIKDNIEVSLNGDMLIVKDNSTCNIARDYGLTIVYVTVPNLIEIQSKTDQNITSDGVLHFPELRLYSMGDDGDGAGTGNFNLNLDSNFVYIESNTVTNYNLSGETNDMNVFFAWGDGRFYGENFRVKNLLSLYHRGSNDMILFPLNNIDGTIYSSGNVILKNEPTGTINIQELYSGRLILDY</sequence>